<dbReference type="SUPFAM" id="SSF57424">
    <property type="entry name" value="LDL receptor-like module"/>
    <property type="match status" value="1"/>
</dbReference>
<dbReference type="SMART" id="SM00181">
    <property type="entry name" value="EGF"/>
    <property type="match status" value="2"/>
</dbReference>
<name>A0A1V9Y3I0_9ACAR</name>
<evidence type="ECO:0000256" key="2">
    <source>
        <dbReference type="ARBA" id="ARBA00022692"/>
    </source>
</evidence>
<evidence type="ECO:0000259" key="12">
    <source>
        <dbReference type="SMART" id="SM00181"/>
    </source>
</evidence>
<protein>
    <submittedName>
        <fullName evidence="13">Very low-density lipoprotein receptor-like</fullName>
    </submittedName>
</protein>
<dbReference type="Pfam" id="PF07645">
    <property type="entry name" value="EGF_CA"/>
    <property type="match status" value="2"/>
</dbReference>
<keyword evidence="7 9" id="KW-1015">Disulfide bond</keyword>
<dbReference type="SUPFAM" id="SSF63825">
    <property type="entry name" value="YWTD domain"/>
    <property type="match status" value="1"/>
</dbReference>
<dbReference type="CDD" id="cd00054">
    <property type="entry name" value="EGF_CA"/>
    <property type="match status" value="2"/>
</dbReference>
<dbReference type="PROSITE" id="PS01187">
    <property type="entry name" value="EGF_CA"/>
    <property type="match status" value="1"/>
</dbReference>
<dbReference type="InterPro" id="IPR000742">
    <property type="entry name" value="EGF"/>
</dbReference>
<keyword evidence="4" id="KW-0677">Repeat</keyword>
<organism evidence="13 14">
    <name type="scientific">Tropilaelaps mercedesae</name>
    <dbReference type="NCBI Taxonomy" id="418985"/>
    <lineage>
        <taxon>Eukaryota</taxon>
        <taxon>Metazoa</taxon>
        <taxon>Ecdysozoa</taxon>
        <taxon>Arthropoda</taxon>
        <taxon>Chelicerata</taxon>
        <taxon>Arachnida</taxon>
        <taxon>Acari</taxon>
        <taxon>Parasitiformes</taxon>
        <taxon>Mesostigmata</taxon>
        <taxon>Gamasina</taxon>
        <taxon>Dermanyssoidea</taxon>
        <taxon>Laelapidae</taxon>
        <taxon>Tropilaelaps</taxon>
    </lineage>
</organism>
<evidence type="ECO:0000256" key="1">
    <source>
        <dbReference type="ARBA" id="ARBA00022536"/>
    </source>
</evidence>
<evidence type="ECO:0000256" key="5">
    <source>
        <dbReference type="ARBA" id="ARBA00022837"/>
    </source>
</evidence>
<dbReference type="SUPFAM" id="SSF57196">
    <property type="entry name" value="EGF/Laminin"/>
    <property type="match status" value="2"/>
</dbReference>
<dbReference type="PANTHER" id="PTHR24039:SF28">
    <property type="entry name" value="EGF-LIKE DOMAIN-CONTAINING PROTEIN"/>
    <property type="match status" value="1"/>
</dbReference>
<evidence type="ECO:0000256" key="8">
    <source>
        <dbReference type="ARBA" id="ARBA00023180"/>
    </source>
</evidence>
<keyword evidence="13" id="KW-0449">Lipoprotein</keyword>
<feature type="signal peptide" evidence="10">
    <location>
        <begin position="1"/>
        <end position="16"/>
    </location>
</feature>
<accession>A0A1V9Y3I0</accession>
<dbReference type="InterPro" id="IPR036055">
    <property type="entry name" value="LDL_receptor-like_sf"/>
</dbReference>
<evidence type="ECO:0000313" key="14">
    <source>
        <dbReference type="Proteomes" id="UP000192247"/>
    </source>
</evidence>
<dbReference type="InterPro" id="IPR011042">
    <property type="entry name" value="6-blade_b-propeller_TolB-like"/>
</dbReference>
<dbReference type="Gene3D" id="2.120.10.30">
    <property type="entry name" value="TolB, C-terminal domain"/>
    <property type="match status" value="1"/>
</dbReference>
<dbReference type="EMBL" id="MNPL01000162">
    <property type="protein sequence ID" value="OQR80265.1"/>
    <property type="molecule type" value="Genomic_DNA"/>
</dbReference>
<dbReference type="AlphaFoldDB" id="A0A1V9Y3I0"/>
<dbReference type="Proteomes" id="UP000192247">
    <property type="component" value="Unassembled WGS sequence"/>
</dbReference>
<gene>
    <name evidence="13" type="ORF">BIW11_05178</name>
</gene>
<evidence type="ECO:0000256" key="3">
    <source>
        <dbReference type="ARBA" id="ARBA00022729"/>
    </source>
</evidence>
<comment type="caution">
    <text evidence="9">Lacks conserved residue(s) required for the propagation of feature annotation.</text>
</comment>
<dbReference type="GO" id="GO:0005509">
    <property type="term" value="F:calcium ion binding"/>
    <property type="evidence" value="ECO:0007669"/>
    <property type="project" value="InterPro"/>
</dbReference>
<keyword evidence="14" id="KW-1185">Reference proteome</keyword>
<evidence type="ECO:0000256" key="10">
    <source>
        <dbReference type="SAM" id="SignalP"/>
    </source>
</evidence>
<feature type="domain" description="EGF-like calcium-binding" evidence="11">
    <location>
        <begin position="114"/>
        <end position="163"/>
    </location>
</feature>
<feature type="domain" description="EGF-like" evidence="12">
    <location>
        <begin position="117"/>
        <end position="163"/>
    </location>
</feature>
<dbReference type="InParanoid" id="A0A1V9Y3I0"/>
<dbReference type="SMART" id="SM00192">
    <property type="entry name" value="LDLa"/>
    <property type="match status" value="1"/>
</dbReference>
<keyword evidence="5" id="KW-0106">Calcium</keyword>
<evidence type="ECO:0000256" key="9">
    <source>
        <dbReference type="PROSITE-ProRule" id="PRU00124"/>
    </source>
</evidence>
<dbReference type="SMART" id="SM00179">
    <property type="entry name" value="EGF_CA"/>
    <property type="match status" value="2"/>
</dbReference>
<dbReference type="PROSITE" id="PS50068">
    <property type="entry name" value="LDLRA_2"/>
    <property type="match status" value="1"/>
</dbReference>
<evidence type="ECO:0000256" key="7">
    <source>
        <dbReference type="ARBA" id="ARBA00023157"/>
    </source>
</evidence>
<keyword evidence="13" id="KW-0675">Receptor</keyword>
<dbReference type="InterPro" id="IPR002172">
    <property type="entry name" value="LDrepeatLR_classA_rpt"/>
</dbReference>
<feature type="domain" description="EGF-like" evidence="12">
    <location>
        <begin position="72"/>
        <end position="113"/>
    </location>
</feature>
<dbReference type="InterPro" id="IPR018097">
    <property type="entry name" value="EGF_Ca-bd_CS"/>
</dbReference>
<feature type="chain" id="PRO_5011963737" evidence="10">
    <location>
        <begin position="17"/>
        <end position="632"/>
    </location>
</feature>
<dbReference type="CDD" id="cd00112">
    <property type="entry name" value="LDLa"/>
    <property type="match status" value="1"/>
</dbReference>
<keyword evidence="6" id="KW-1133">Transmembrane helix</keyword>
<dbReference type="OrthoDB" id="4062651at2759"/>
<keyword evidence="3 10" id="KW-0732">Signal</keyword>
<keyword evidence="6" id="KW-0472">Membrane</keyword>
<keyword evidence="8" id="KW-0325">Glycoprotein</keyword>
<dbReference type="Gene3D" id="4.10.400.10">
    <property type="entry name" value="Low-density Lipoprotein Receptor"/>
    <property type="match status" value="1"/>
</dbReference>
<dbReference type="PANTHER" id="PTHR24039">
    <property type="entry name" value="FIBRILLIN-RELATED"/>
    <property type="match status" value="1"/>
</dbReference>
<dbReference type="STRING" id="418985.A0A1V9Y3I0"/>
<dbReference type="Gene3D" id="2.10.25.10">
    <property type="entry name" value="Laminin"/>
    <property type="match status" value="2"/>
</dbReference>
<evidence type="ECO:0000256" key="6">
    <source>
        <dbReference type="ARBA" id="ARBA00022989"/>
    </source>
</evidence>
<keyword evidence="2" id="KW-0812">Transmembrane</keyword>
<evidence type="ECO:0000313" key="13">
    <source>
        <dbReference type="EMBL" id="OQR80265.1"/>
    </source>
</evidence>
<evidence type="ECO:0000256" key="4">
    <source>
        <dbReference type="ARBA" id="ARBA00022737"/>
    </source>
</evidence>
<feature type="disulfide bond" evidence="9">
    <location>
        <begin position="56"/>
        <end position="71"/>
    </location>
</feature>
<dbReference type="InterPro" id="IPR049883">
    <property type="entry name" value="NOTCH1_EGF-like"/>
</dbReference>
<reference evidence="13 14" key="1">
    <citation type="journal article" date="2017" name="Gigascience">
        <title>Draft genome of the honey bee ectoparasitic mite, Tropilaelaps mercedesae, is shaped by the parasitic life history.</title>
        <authorList>
            <person name="Dong X."/>
            <person name="Armstrong S.D."/>
            <person name="Xia D."/>
            <person name="Makepeace B.L."/>
            <person name="Darby A.C."/>
            <person name="Kadowaki T."/>
        </authorList>
    </citation>
    <scope>NUCLEOTIDE SEQUENCE [LARGE SCALE GENOMIC DNA]</scope>
    <source>
        <strain evidence="13">Wuxi-XJTLU</strain>
    </source>
</reference>
<dbReference type="Pfam" id="PF00057">
    <property type="entry name" value="Ldl_recept_a"/>
    <property type="match status" value="1"/>
</dbReference>
<dbReference type="InterPro" id="IPR001881">
    <property type="entry name" value="EGF-like_Ca-bd_dom"/>
</dbReference>
<proteinExistence type="predicted"/>
<sequence>MRGCFWLALLIAVAEANSTVGQSSAKRDLPYFCLGRKEHFFVCASKMQCFNKRTVCDGYVDCLDGSDEASCACTRHKDCPRGQKCRKNLDLAQSECSPCGDGRKFNVELGQCEDVDECRSSDDVCAGQGQCVNYDGGFACVDCPKGYEGYMHDWRDFVTANCTADDDPAQSQRRDSLRRLFLCTDEDECANENPCRTGDIFSRGESQYCVNTVGNFSCECPPNHKPRESGLDDDPGAVVDNVCRAVGSVPFIAIAENSSINLYDLRSSKLITRIGMDEPPVDIAAYKQTIFYAFSRQIWEFRVATESNTLILDLEEDADFASKIKKLAVDWVNRRIYYLTSDAVAVANFFGESGKIIEHRGNISTIAVDPVARYLFYSEQGSVKRTHLDGRPIGSATIFQALDTAADGKDYGSETLALDPNLASLYYVYDRVLYSFDYSGHHAIVLHTLAPFAYLEPFEDRLYAAYRSDATGVVSFPRIGYTIGPREGRASVVIFYESRPRAMAVLHGAKHPEGPKSGACSLDGAESPCGLSGWCFPLPAHHSPNYRCVCGQADGSATSVRRDCVTLNVRLLRPKNSFREEEDLSGGNNVISAEISGAASSRHLIAVLRVSGHYASLAIPTFLIAMILARLM</sequence>
<evidence type="ECO:0000259" key="11">
    <source>
        <dbReference type="SMART" id="SM00179"/>
    </source>
</evidence>
<comment type="caution">
    <text evidence="13">The sequence shown here is derived from an EMBL/GenBank/DDBJ whole genome shotgun (WGS) entry which is preliminary data.</text>
</comment>
<keyword evidence="1" id="KW-0245">EGF-like domain</keyword>
<feature type="domain" description="EGF-like calcium-binding" evidence="11">
    <location>
        <begin position="185"/>
        <end position="244"/>
    </location>
</feature>